<reference evidence="7 8" key="1">
    <citation type="submission" date="2016-03" db="EMBL/GenBank/DDBJ databases">
        <title>Genome sequence of Nesiotobacter sp. nov., a moderately halophilic alphaproteobacterium isolated from the Yellow Sea, China.</title>
        <authorList>
            <person name="Zhang G."/>
            <person name="Zhang R."/>
        </authorList>
    </citation>
    <scope>NUCLEOTIDE SEQUENCE [LARGE SCALE GENOMIC DNA]</scope>
    <source>
        <strain evidence="7 8">WB1-6</strain>
    </source>
</reference>
<evidence type="ECO:0000256" key="3">
    <source>
        <dbReference type="ARBA" id="ARBA00022806"/>
    </source>
</evidence>
<keyword evidence="2" id="KW-0378">Hydrolase</keyword>
<dbReference type="Proteomes" id="UP000185783">
    <property type="component" value="Unassembled WGS sequence"/>
</dbReference>
<keyword evidence="8" id="KW-1185">Reference proteome</keyword>
<protein>
    <submittedName>
        <fullName evidence="7">RNA helicase</fullName>
    </submittedName>
</protein>
<evidence type="ECO:0000256" key="4">
    <source>
        <dbReference type="ARBA" id="ARBA00022840"/>
    </source>
</evidence>
<dbReference type="InterPro" id="IPR011545">
    <property type="entry name" value="DEAD/DEAH_box_helicase_dom"/>
</dbReference>
<proteinExistence type="predicted"/>
<dbReference type="EMBL" id="LVVZ01000005">
    <property type="protein sequence ID" value="OKL45449.1"/>
    <property type="molecule type" value="Genomic_DNA"/>
</dbReference>
<dbReference type="Gene3D" id="3.40.50.300">
    <property type="entry name" value="P-loop containing nucleotide triphosphate hydrolases"/>
    <property type="match status" value="2"/>
</dbReference>
<accession>A0A1U7JL45</accession>
<evidence type="ECO:0000313" key="8">
    <source>
        <dbReference type="Proteomes" id="UP000185783"/>
    </source>
</evidence>
<dbReference type="SMART" id="SM00490">
    <property type="entry name" value="HELICc"/>
    <property type="match status" value="1"/>
</dbReference>
<sequence length="837" mass="95463">MSDFYQRLAHQIEISEGYEQASQKLFDAYVDNLSGQECEVSQRELKQLLSAIQVFYKSELPSHVEEGAILLSMLLDLFGQKFPQTALIANNIFVNSGDFPNIDLIRQRYPDLQFRLSFYTEAQMEFRQKLNTVEQLSFPLTDYQRSLWTDLSSGCDLITSAPTSAGKTFIILNYLVEEVKKSEGAFVAIIVPTRALISEVAAQIYELVGTDTIEVCTVPRGVEFSDKTFFVMTQERLHELLLQGDITFNYLFIDEAHNISDKSRGVLLHLTIQRLLEDSFPQIIISMPSQAYLTSFSSIFSETEFKQKITTHSPVAKILMNVVPKGRDLLISRQYRRSAKRIPKGFSGTRFADIVFRLGQGDSNIVYRNRTSDCEKMANEIAELVKTAKGADFATSDELEEAAGYIEHFVHDKFSLAENLRHGVAFHYGPLPPNLRTMIEGFAKEGKIDFIVCTGTLAEGVNLPAKNLFLNNPAQLVQYAPPERIEDVKVRNITGRAGRMMRHFSGNIFLVKPDEWNFTDYFDKNEEEKQQIPTYFKTLNEELELVLEALNGRRPSDENDQYRIYTIANKLIKEYERDGLSTTLSAKELNLSDTEKRNLSKSAKAAFKALKVTSFTLEANPTIGYIQQNRLFSFLENLEAPEEWKLPHPKSADLYRTLLRISEKLRECGVYVPTDGRSLERICWLAQKWLQGNSLKEIIAKRIEWEIEDKNKKAEDVVNGCVRNVIKTINNDITFRLANALKCYQILSDNVLAARGIDELNFRLHTLIEIGACDERMINLINLGLSRDAAKEIDVLLPSTWELVSSSDLARFLKDGALEDLHPITEKEVRRLLNEDF</sequence>
<dbReference type="GO" id="GO:0004386">
    <property type="term" value="F:helicase activity"/>
    <property type="evidence" value="ECO:0007669"/>
    <property type="project" value="UniProtKB-KW"/>
</dbReference>
<keyword evidence="3 7" id="KW-0347">Helicase</keyword>
<organism evidence="7 8">
    <name type="scientific">Pseudovibrio exalbescens</name>
    <dbReference type="NCBI Taxonomy" id="197461"/>
    <lineage>
        <taxon>Bacteria</taxon>
        <taxon>Pseudomonadati</taxon>
        <taxon>Pseudomonadota</taxon>
        <taxon>Alphaproteobacteria</taxon>
        <taxon>Hyphomicrobiales</taxon>
        <taxon>Stappiaceae</taxon>
        <taxon>Pseudovibrio</taxon>
    </lineage>
</organism>
<dbReference type="GO" id="GO:0016787">
    <property type="term" value="F:hydrolase activity"/>
    <property type="evidence" value="ECO:0007669"/>
    <property type="project" value="UniProtKB-KW"/>
</dbReference>
<evidence type="ECO:0000259" key="6">
    <source>
        <dbReference type="PROSITE" id="PS51194"/>
    </source>
</evidence>
<evidence type="ECO:0000256" key="1">
    <source>
        <dbReference type="ARBA" id="ARBA00022741"/>
    </source>
</evidence>
<dbReference type="SMART" id="SM00487">
    <property type="entry name" value="DEXDc"/>
    <property type="match status" value="1"/>
</dbReference>
<evidence type="ECO:0000259" key="5">
    <source>
        <dbReference type="PROSITE" id="PS51192"/>
    </source>
</evidence>
<dbReference type="PANTHER" id="PTHR47961:SF6">
    <property type="entry name" value="DNA-DIRECTED DNA POLYMERASE"/>
    <property type="match status" value="1"/>
</dbReference>
<dbReference type="GO" id="GO:0005524">
    <property type="term" value="F:ATP binding"/>
    <property type="evidence" value="ECO:0007669"/>
    <property type="project" value="UniProtKB-KW"/>
</dbReference>
<feature type="domain" description="Helicase C-terminal" evidence="6">
    <location>
        <begin position="369"/>
        <end position="551"/>
    </location>
</feature>
<dbReference type="STRING" id="197461.A3843_03770"/>
<dbReference type="SUPFAM" id="SSF52540">
    <property type="entry name" value="P-loop containing nucleoside triphosphate hydrolases"/>
    <property type="match status" value="1"/>
</dbReference>
<dbReference type="GO" id="GO:0003676">
    <property type="term" value="F:nucleic acid binding"/>
    <property type="evidence" value="ECO:0007669"/>
    <property type="project" value="InterPro"/>
</dbReference>
<dbReference type="AlphaFoldDB" id="A0A1U7JL45"/>
<evidence type="ECO:0000256" key="2">
    <source>
        <dbReference type="ARBA" id="ARBA00022801"/>
    </source>
</evidence>
<dbReference type="InterPro" id="IPR014001">
    <property type="entry name" value="Helicase_ATP-bd"/>
</dbReference>
<dbReference type="PROSITE" id="PS51192">
    <property type="entry name" value="HELICASE_ATP_BIND_1"/>
    <property type="match status" value="1"/>
</dbReference>
<name>A0A1U7JL45_9HYPH</name>
<dbReference type="Pfam" id="PF00270">
    <property type="entry name" value="DEAD"/>
    <property type="match status" value="1"/>
</dbReference>
<feature type="domain" description="Helicase ATP-binding" evidence="5">
    <location>
        <begin position="148"/>
        <end position="290"/>
    </location>
</feature>
<dbReference type="InterPro" id="IPR050474">
    <property type="entry name" value="Hel308_SKI2-like"/>
</dbReference>
<keyword evidence="1" id="KW-0547">Nucleotide-binding</keyword>
<dbReference type="PROSITE" id="PS51194">
    <property type="entry name" value="HELICASE_CTER"/>
    <property type="match status" value="1"/>
</dbReference>
<evidence type="ECO:0000313" key="7">
    <source>
        <dbReference type="EMBL" id="OKL45449.1"/>
    </source>
</evidence>
<gene>
    <name evidence="7" type="ORF">A3843_03770</name>
</gene>
<comment type="caution">
    <text evidence="7">The sequence shown here is derived from an EMBL/GenBank/DDBJ whole genome shotgun (WGS) entry which is preliminary data.</text>
</comment>
<dbReference type="InterPro" id="IPR001650">
    <property type="entry name" value="Helicase_C-like"/>
</dbReference>
<dbReference type="InterPro" id="IPR027417">
    <property type="entry name" value="P-loop_NTPase"/>
</dbReference>
<keyword evidence="4" id="KW-0067">ATP-binding</keyword>
<dbReference type="RefSeq" id="WP_028480055.1">
    <property type="nucleotide sequence ID" value="NZ_LVVZ01000005.1"/>
</dbReference>
<dbReference type="PANTHER" id="PTHR47961">
    <property type="entry name" value="DNA POLYMERASE THETA, PUTATIVE (AFU_ORTHOLOGUE AFUA_1G05260)-RELATED"/>
    <property type="match status" value="1"/>
</dbReference>